<evidence type="ECO:0000313" key="2">
    <source>
        <dbReference type="EMBL" id="SPD71860.1"/>
    </source>
</evidence>
<dbReference type="Pfam" id="PF08668">
    <property type="entry name" value="HDOD"/>
    <property type="match status" value="1"/>
</dbReference>
<protein>
    <submittedName>
        <fullName evidence="2">Putative chemotaxis signal transduction protein</fullName>
    </submittedName>
</protein>
<dbReference type="PANTHER" id="PTHR33525">
    <property type="match status" value="1"/>
</dbReference>
<reference evidence="2" key="1">
    <citation type="submission" date="2018-01" db="EMBL/GenBank/DDBJ databases">
        <authorList>
            <person name="Regsiter A."/>
            <person name="William W."/>
        </authorList>
    </citation>
    <scope>NUCLEOTIDE SEQUENCE</scope>
    <source>
        <strain evidence="2">TRIP AH-1</strain>
    </source>
</reference>
<dbReference type="InterPro" id="IPR013976">
    <property type="entry name" value="HDOD"/>
</dbReference>
<dbReference type="Gene3D" id="1.10.3210.10">
    <property type="entry name" value="Hypothetical protein af1432"/>
    <property type="match status" value="1"/>
</dbReference>
<accession>A0A445MQX0</accession>
<dbReference type="InterPro" id="IPR052340">
    <property type="entry name" value="RNase_Y/CdgJ"/>
</dbReference>
<evidence type="ECO:0000259" key="1">
    <source>
        <dbReference type="PROSITE" id="PS51833"/>
    </source>
</evidence>
<proteinExistence type="predicted"/>
<name>A0A445MQX0_9BACT</name>
<dbReference type="SUPFAM" id="SSF109604">
    <property type="entry name" value="HD-domain/PDEase-like"/>
    <property type="match status" value="1"/>
</dbReference>
<gene>
    <name evidence="2" type="ORF">PITCH_A1070034</name>
</gene>
<dbReference type="PROSITE" id="PS51833">
    <property type="entry name" value="HDOD"/>
    <property type="match status" value="1"/>
</dbReference>
<sequence length="282" mass="31379">MKSIHEIIIEVDRLAPMPQVMNQIMAIAEDPNSTMTDIAEVIIYDPVITGSLIKACNSAYYALPRKVNSVKEAIMLLGLDQVIEFVLIKTISAYLKKGTLGYGLNEGELWRYSVSTALMARDLAARKDASNKQFIFTASLLKDIGKIVLDRFVSGAIEEIEELVLSNSYSFKEAEEEVIGLDHAELGGIIAEKWDFSPELTYVIRNHHMTDLSAMEDYATSVVYLAEIVAMMTGIGSGIDGLAYRFYENVLEGLKITEDDLQETISLASEHYYNVLDLLSIT</sequence>
<dbReference type="PANTHER" id="PTHR33525:SF3">
    <property type="entry name" value="RIBONUCLEASE Y"/>
    <property type="match status" value="1"/>
</dbReference>
<dbReference type="EMBL" id="OJIN01000010">
    <property type="protein sequence ID" value="SPD71860.1"/>
    <property type="molecule type" value="Genomic_DNA"/>
</dbReference>
<organism evidence="2">
    <name type="scientific">uncultured Desulfobacterium sp</name>
    <dbReference type="NCBI Taxonomy" id="201089"/>
    <lineage>
        <taxon>Bacteria</taxon>
        <taxon>Pseudomonadati</taxon>
        <taxon>Thermodesulfobacteriota</taxon>
        <taxon>Desulfobacteria</taxon>
        <taxon>Desulfobacterales</taxon>
        <taxon>Desulfobacteriaceae</taxon>
        <taxon>Desulfobacterium</taxon>
        <taxon>environmental samples</taxon>
    </lineage>
</organism>
<feature type="domain" description="HDOD" evidence="1">
    <location>
        <begin position="14"/>
        <end position="210"/>
    </location>
</feature>
<dbReference type="AlphaFoldDB" id="A0A445MQX0"/>